<dbReference type="PANTHER" id="PTHR13018:SF98">
    <property type="entry name" value="TO DEHYDRATION PROTEIN, PUTATIVE, EXPRESSED-RELATED"/>
    <property type="match status" value="1"/>
</dbReference>
<sequence length="189" mass="22005">MLYKEYDYVASMRLQFLASQRRRAEQFTVVVRSIPHVSGCSVSETVDHFFQTNHPSNYLCHQAVYKANKFAKLARKRDRLQNWLDYNLLKFERKQWQKTMEQTAEPDLNLKSYLADAYLHPIFRSFEEQELVEVSVDKHQTLAATPITSELSSPSPPHYARQTPPSSPQSAHYQSSPPQYVYNSNSSQL</sequence>
<dbReference type="PANTHER" id="PTHR13018">
    <property type="entry name" value="PROBABLE MEMBRANE PROTEIN DUF221-RELATED"/>
    <property type="match status" value="1"/>
</dbReference>
<evidence type="ECO:0000313" key="3">
    <source>
        <dbReference type="EMBL" id="ONI17206.1"/>
    </source>
</evidence>
<protein>
    <recommendedName>
        <fullName evidence="2">CSC1/OSCA1-like cytosolic domain-containing protein</fullName>
    </recommendedName>
</protein>
<dbReference type="Proteomes" id="UP000006882">
    <property type="component" value="Chromosome G3"/>
</dbReference>
<dbReference type="STRING" id="3760.A0A251Q050"/>
<evidence type="ECO:0000313" key="4">
    <source>
        <dbReference type="Proteomes" id="UP000006882"/>
    </source>
</evidence>
<dbReference type="AlphaFoldDB" id="A0A251Q050"/>
<dbReference type="EMBL" id="CM007653">
    <property type="protein sequence ID" value="ONI17206.1"/>
    <property type="molecule type" value="Genomic_DNA"/>
</dbReference>
<dbReference type="InterPro" id="IPR027815">
    <property type="entry name" value="CSC1/OSCA1-like_cyt"/>
</dbReference>
<reference evidence="3 4" key="1">
    <citation type="journal article" date="2013" name="Nat. Genet.">
        <title>The high-quality draft genome of peach (Prunus persica) identifies unique patterns of genetic diversity, domestication and genome evolution.</title>
        <authorList>
            <consortium name="International Peach Genome Initiative"/>
            <person name="Verde I."/>
            <person name="Abbott A.G."/>
            <person name="Scalabrin S."/>
            <person name="Jung S."/>
            <person name="Shu S."/>
            <person name="Marroni F."/>
            <person name="Zhebentyayeva T."/>
            <person name="Dettori M.T."/>
            <person name="Grimwood J."/>
            <person name="Cattonaro F."/>
            <person name="Zuccolo A."/>
            <person name="Rossini L."/>
            <person name="Jenkins J."/>
            <person name="Vendramin E."/>
            <person name="Meisel L.A."/>
            <person name="Decroocq V."/>
            <person name="Sosinski B."/>
            <person name="Prochnik S."/>
            <person name="Mitros T."/>
            <person name="Policriti A."/>
            <person name="Cipriani G."/>
            <person name="Dondini L."/>
            <person name="Ficklin S."/>
            <person name="Goodstein D.M."/>
            <person name="Xuan P."/>
            <person name="Del Fabbro C."/>
            <person name="Aramini V."/>
            <person name="Copetti D."/>
            <person name="Gonzalez S."/>
            <person name="Horner D.S."/>
            <person name="Falchi R."/>
            <person name="Lucas S."/>
            <person name="Mica E."/>
            <person name="Maldonado J."/>
            <person name="Lazzari B."/>
            <person name="Bielenberg D."/>
            <person name="Pirona R."/>
            <person name="Miculan M."/>
            <person name="Barakat A."/>
            <person name="Testolin R."/>
            <person name="Stella A."/>
            <person name="Tartarini S."/>
            <person name="Tonutti P."/>
            <person name="Arus P."/>
            <person name="Orellana A."/>
            <person name="Wells C."/>
            <person name="Main D."/>
            <person name="Vizzotto G."/>
            <person name="Silva H."/>
            <person name="Salamini F."/>
            <person name="Schmutz J."/>
            <person name="Morgante M."/>
            <person name="Rokhsar D.S."/>
        </authorList>
    </citation>
    <scope>NUCLEOTIDE SEQUENCE [LARGE SCALE GENOMIC DNA]</scope>
    <source>
        <strain evidence="4">cv. Nemared</strain>
    </source>
</reference>
<dbReference type="Gramene" id="ONI17206">
    <property type="protein sequence ID" value="ONI17206"/>
    <property type="gene ID" value="PRUPE_3G145100"/>
</dbReference>
<organism evidence="3 4">
    <name type="scientific">Prunus persica</name>
    <name type="common">Peach</name>
    <name type="synonym">Amygdalus persica</name>
    <dbReference type="NCBI Taxonomy" id="3760"/>
    <lineage>
        <taxon>Eukaryota</taxon>
        <taxon>Viridiplantae</taxon>
        <taxon>Streptophyta</taxon>
        <taxon>Embryophyta</taxon>
        <taxon>Tracheophyta</taxon>
        <taxon>Spermatophyta</taxon>
        <taxon>Magnoliopsida</taxon>
        <taxon>eudicotyledons</taxon>
        <taxon>Gunneridae</taxon>
        <taxon>Pentapetalae</taxon>
        <taxon>rosids</taxon>
        <taxon>fabids</taxon>
        <taxon>Rosales</taxon>
        <taxon>Rosaceae</taxon>
        <taxon>Amygdaloideae</taxon>
        <taxon>Amygdaleae</taxon>
        <taxon>Prunus</taxon>
    </lineage>
</organism>
<proteinExistence type="predicted"/>
<evidence type="ECO:0000256" key="1">
    <source>
        <dbReference type="SAM" id="MobiDB-lite"/>
    </source>
</evidence>
<keyword evidence="4" id="KW-1185">Reference proteome</keyword>
<dbReference type="Pfam" id="PF14703">
    <property type="entry name" value="PHM7_cyt"/>
    <property type="match status" value="1"/>
</dbReference>
<name>A0A251Q050_PRUPE</name>
<feature type="domain" description="CSC1/OSCA1-like cytosolic" evidence="2">
    <location>
        <begin position="26"/>
        <end position="96"/>
    </location>
</feature>
<evidence type="ECO:0000259" key="2">
    <source>
        <dbReference type="Pfam" id="PF14703"/>
    </source>
</evidence>
<feature type="compositionally biased region" description="Polar residues" evidence="1">
    <location>
        <begin position="168"/>
        <end position="189"/>
    </location>
</feature>
<dbReference type="GO" id="GO:0005227">
    <property type="term" value="F:calcium-activated cation channel activity"/>
    <property type="evidence" value="ECO:0007669"/>
    <property type="project" value="InterPro"/>
</dbReference>
<accession>A0A251Q050</accession>
<gene>
    <name evidence="3" type="ORF">PRUPE_3G145100</name>
</gene>
<dbReference type="InterPro" id="IPR045122">
    <property type="entry name" value="Csc1-like"/>
</dbReference>
<feature type="region of interest" description="Disordered" evidence="1">
    <location>
        <begin position="146"/>
        <end position="189"/>
    </location>
</feature>